<organism evidence="1 2">
    <name type="scientific">Tetradesmus obliquus</name>
    <name type="common">Green alga</name>
    <name type="synonym">Acutodesmus obliquus</name>
    <dbReference type="NCBI Taxonomy" id="3088"/>
    <lineage>
        <taxon>Eukaryota</taxon>
        <taxon>Viridiplantae</taxon>
        <taxon>Chlorophyta</taxon>
        <taxon>core chlorophytes</taxon>
        <taxon>Chlorophyceae</taxon>
        <taxon>CS clade</taxon>
        <taxon>Sphaeropleales</taxon>
        <taxon>Scenedesmaceae</taxon>
        <taxon>Tetradesmus</taxon>
    </lineage>
</organism>
<keyword evidence="2" id="KW-1185">Reference proteome</keyword>
<dbReference type="Proteomes" id="UP000256970">
    <property type="component" value="Unassembled WGS sequence"/>
</dbReference>
<evidence type="ECO:0000313" key="1">
    <source>
        <dbReference type="EMBL" id="SZX66996.1"/>
    </source>
</evidence>
<reference evidence="1 2" key="1">
    <citation type="submission" date="2016-10" db="EMBL/GenBank/DDBJ databases">
        <authorList>
            <person name="Cai Z."/>
        </authorList>
    </citation>
    <scope>NUCLEOTIDE SEQUENCE [LARGE SCALE GENOMIC DNA]</scope>
</reference>
<dbReference type="EMBL" id="FNXT01000767">
    <property type="protein sequence ID" value="SZX66996.1"/>
    <property type="molecule type" value="Genomic_DNA"/>
</dbReference>
<proteinExistence type="predicted"/>
<accession>A0A383VRJ8</accession>
<evidence type="ECO:0000313" key="2">
    <source>
        <dbReference type="Proteomes" id="UP000256970"/>
    </source>
</evidence>
<sequence>MLETAIEPVGQQLEKLKLVETPSSKASRDLVPYAVKHVQAAFGELLATSPSTLITPTGGNDSEFEAKMWDAFAEVYEKELATLKGSSSSELPTERKRQVLADILVWAEITQSHYDQHTASFVTDPHGGDASFQRIGRLLKAAKKDRGL</sequence>
<dbReference type="AlphaFoldDB" id="A0A383VRJ8"/>
<gene>
    <name evidence="1" type="ORF">BQ4739_LOCUS7422</name>
</gene>
<name>A0A383VRJ8_TETOB</name>
<protein>
    <submittedName>
        <fullName evidence="1">Uncharacterized protein</fullName>
    </submittedName>
</protein>